<dbReference type="Gene3D" id="3.40.1390.10">
    <property type="entry name" value="MurE/MurF, N-terminal domain"/>
    <property type="match status" value="1"/>
</dbReference>
<keyword evidence="4 11" id="KW-0132">Cell division</keyword>
<keyword evidence="10 11" id="KW-0961">Cell wall biogenesis/degradation</keyword>
<feature type="binding site" evidence="11">
    <location>
        <position position="387"/>
    </location>
    <ligand>
        <name>meso-2,6-diaminopimelate</name>
        <dbReference type="ChEBI" id="CHEBI:57791"/>
    </ligand>
</feature>
<keyword evidence="6 11" id="KW-0067">ATP-binding</keyword>
<comment type="caution">
    <text evidence="11">Lacks conserved residue(s) required for the propagation of feature annotation.</text>
</comment>
<comment type="similarity">
    <text evidence="1 11">Belongs to the MurCDEF family. MurE subfamily.</text>
</comment>
<dbReference type="PANTHER" id="PTHR23135">
    <property type="entry name" value="MUR LIGASE FAMILY MEMBER"/>
    <property type="match status" value="1"/>
</dbReference>
<keyword evidence="5 11" id="KW-0547">Nucleotide-binding</keyword>
<dbReference type="GO" id="GO:0009252">
    <property type="term" value="P:peptidoglycan biosynthetic process"/>
    <property type="evidence" value="ECO:0007669"/>
    <property type="project" value="UniProtKB-UniRule"/>
</dbReference>
<dbReference type="EC" id="6.3.2.13" evidence="11"/>
<feature type="modified residue" description="N6-carboxylysine" evidence="11">
    <location>
        <position position="217"/>
    </location>
</feature>
<dbReference type="InterPro" id="IPR035911">
    <property type="entry name" value="MurE/MurF_N"/>
</dbReference>
<feature type="domain" description="Mur ligase central" evidence="15">
    <location>
        <begin position="106"/>
        <end position="310"/>
    </location>
</feature>
<dbReference type="GO" id="GO:0005524">
    <property type="term" value="F:ATP binding"/>
    <property type="evidence" value="ECO:0007669"/>
    <property type="project" value="UniProtKB-UniRule"/>
</dbReference>
<feature type="domain" description="Mur ligase N-terminal catalytic" evidence="13">
    <location>
        <begin position="21"/>
        <end position="89"/>
    </location>
</feature>
<evidence type="ECO:0000256" key="1">
    <source>
        <dbReference type="ARBA" id="ARBA00005898"/>
    </source>
</evidence>
<dbReference type="GO" id="GO:0005737">
    <property type="term" value="C:cytoplasm"/>
    <property type="evidence" value="ECO:0007669"/>
    <property type="project" value="UniProtKB-SubCell"/>
</dbReference>
<dbReference type="SUPFAM" id="SSF53244">
    <property type="entry name" value="MurD-like peptide ligases, peptide-binding domain"/>
    <property type="match status" value="1"/>
</dbReference>
<dbReference type="Pfam" id="PF02875">
    <property type="entry name" value="Mur_ligase_C"/>
    <property type="match status" value="1"/>
</dbReference>
<organism evidence="16 17">
    <name type="scientific">Oceanospirillum linum</name>
    <dbReference type="NCBI Taxonomy" id="966"/>
    <lineage>
        <taxon>Bacteria</taxon>
        <taxon>Pseudomonadati</taxon>
        <taxon>Pseudomonadota</taxon>
        <taxon>Gammaproteobacteria</taxon>
        <taxon>Oceanospirillales</taxon>
        <taxon>Oceanospirillaceae</taxon>
        <taxon>Oceanospirillum</taxon>
    </lineage>
</organism>
<reference evidence="16" key="1">
    <citation type="submission" date="2017-02" db="EMBL/GenBank/DDBJ databases">
        <title>Draft Genome Sequence of the Salt Water Bacterium Oceanospirillum linum ATCC 11336.</title>
        <authorList>
            <person name="Trachtenberg A.M."/>
            <person name="Carney J.G."/>
            <person name="Linnane J.D."/>
            <person name="Rheaume B.A."/>
            <person name="Pitts N.L."/>
            <person name="Mykles D.L."/>
            <person name="Maclea K.S."/>
        </authorList>
    </citation>
    <scope>NUCLEOTIDE SEQUENCE [LARGE SCALE GENOMIC DNA]</scope>
    <source>
        <strain evidence="16">ATCC 11336</strain>
    </source>
</reference>
<comment type="catalytic activity">
    <reaction evidence="11">
        <text>UDP-N-acetyl-alpha-D-muramoyl-L-alanyl-D-glutamate + meso-2,6-diaminopimelate + ATP = UDP-N-acetyl-alpha-D-muramoyl-L-alanyl-gamma-D-glutamyl-meso-2,6-diaminopimelate + ADP + phosphate + H(+)</text>
        <dbReference type="Rhea" id="RHEA:23676"/>
        <dbReference type="ChEBI" id="CHEBI:15378"/>
        <dbReference type="ChEBI" id="CHEBI:30616"/>
        <dbReference type="ChEBI" id="CHEBI:43474"/>
        <dbReference type="ChEBI" id="CHEBI:57791"/>
        <dbReference type="ChEBI" id="CHEBI:83900"/>
        <dbReference type="ChEBI" id="CHEBI:83905"/>
        <dbReference type="ChEBI" id="CHEBI:456216"/>
        <dbReference type="EC" id="6.3.2.13"/>
    </reaction>
</comment>
<dbReference type="InterPro" id="IPR004101">
    <property type="entry name" value="Mur_ligase_C"/>
</dbReference>
<dbReference type="Gene3D" id="3.90.190.20">
    <property type="entry name" value="Mur ligase, C-terminal domain"/>
    <property type="match status" value="1"/>
</dbReference>
<dbReference type="GO" id="GO:0071555">
    <property type="term" value="P:cell wall organization"/>
    <property type="evidence" value="ECO:0007669"/>
    <property type="project" value="UniProtKB-KW"/>
</dbReference>
<feature type="binding site" evidence="11">
    <location>
        <position position="465"/>
    </location>
    <ligand>
        <name>meso-2,6-diaminopimelate</name>
        <dbReference type="ChEBI" id="CHEBI:57791"/>
    </ligand>
</feature>
<dbReference type="InterPro" id="IPR005761">
    <property type="entry name" value="UDP-N-AcMur-Glu-dNH2Pim_ligase"/>
</dbReference>
<dbReference type="GO" id="GO:0008360">
    <property type="term" value="P:regulation of cell shape"/>
    <property type="evidence" value="ECO:0007669"/>
    <property type="project" value="UniProtKB-KW"/>
</dbReference>
<dbReference type="InterPro" id="IPR036565">
    <property type="entry name" value="Mur-like_cat_sf"/>
</dbReference>
<dbReference type="Gene3D" id="3.40.1190.10">
    <property type="entry name" value="Mur-like, catalytic domain"/>
    <property type="match status" value="1"/>
</dbReference>
<feature type="binding site" evidence="11">
    <location>
        <begin position="411"/>
        <end position="414"/>
    </location>
    <ligand>
        <name>meso-2,6-diaminopimelate</name>
        <dbReference type="ChEBI" id="CHEBI:57791"/>
    </ligand>
</feature>
<feature type="binding site" evidence="11">
    <location>
        <begin position="150"/>
        <end position="151"/>
    </location>
    <ligand>
        <name>UDP-N-acetyl-alpha-D-muramoyl-L-alanyl-D-glutamate</name>
        <dbReference type="ChEBI" id="CHEBI:83900"/>
    </ligand>
</feature>
<dbReference type="Proteomes" id="UP000190064">
    <property type="component" value="Unassembled WGS sequence"/>
</dbReference>
<dbReference type="GO" id="GO:0004326">
    <property type="term" value="F:tetrahydrofolylpolyglutamate synthase activity"/>
    <property type="evidence" value="ECO:0007669"/>
    <property type="project" value="InterPro"/>
</dbReference>
<evidence type="ECO:0000256" key="10">
    <source>
        <dbReference type="ARBA" id="ARBA00023316"/>
    </source>
</evidence>
<dbReference type="Pfam" id="PF08245">
    <property type="entry name" value="Mur_ligase_M"/>
    <property type="match status" value="1"/>
</dbReference>
<protein>
    <recommendedName>
        <fullName evidence="11">UDP-N-acetylmuramoyl-L-alanyl-D-glutamate--2,6-diaminopimelate ligase</fullName>
        <ecNumber evidence="11">6.3.2.13</ecNumber>
    </recommendedName>
    <alternativeName>
        <fullName evidence="11">Meso-A2pm-adding enzyme</fullName>
    </alternativeName>
    <alternativeName>
        <fullName evidence="11">Meso-diaminopimelate-adding enzyme</fullName>
    </alternativeName>
    <alternativeName>
        <fullName evidence="11">UDP-MurNAc-L-Ala-D-Glu:meso-diaminopimelate ligase</fullName>
    </alternativeName>
    <alternativeName>
        <fullName evidence="11">UDP-MurNAc-tripeptide synthetase</fullName>
    </alternativeName>
    <alternativeName>
        <fullName evidence="11">UDP-N-acetylmuramyl-tripeptide synthetase</fullName>
    </alternativeName>
</protein>
<evidence type="ECO:0000256" key="8">
    <source>
        <dbReference type="ARBA" id="ARBA00022984"/>
    </source>
</evidence>
<dbReference type="NCBIfam" id="TIGR01085">
    <property type="entry name" value="murE"/>
    <property type="match status" value="1"/>
</dbReference>
<feature type="binding site" evidence="11">
    <location>
        <position position="183"/>
    </location>
    <ligand>
        <name>UDP-N-acetyl-alpha-D-muramoyl-L-alanyl-D-glutamate</name>
        <dbReference type="ChEBI" id="CHEBI:83900"/>
    </ligand>
</feature>
<dbReference type="GO" id="GO:0051301">
    <property type="term" value="P:cell division"/>
    <property type="evidence" value="ECO:0007669"/>
    <property type="project" value="UniProtKB-KW"/>
</dbReference>
<dbReference type="PROSITE" id="PS01011">
    <property type="entry name" value="FOLYLPOLYGLU_SYNT_1"/>
    <property type="match status" value="1"/>
</dbReference>
<evidence type="ECO:0000256" key="5">
    <source>
        <dbReference type="ARBA" id="ARBA00022741"/>
    </source>
</evidence>
<keyword evidence="8 11" id="KW-0573">Peptidoglycan synthesis</keyword>
<dbReference type="HAMAP" id="MF_00208">
    <property type="entry name" value="MurE"/>
    <property type="match status" value="1"/>
</dbReference>
<comment type="cofactor">
    <cofactor evidence="11">
        <name>Mg(2+)</name>
        <dbReference type="ChEBI" id="CHEBI:18420"/>
    </cofactor>
</comment>
<feature type="binding site" evidence="11">
    <location>
        <position position="461"/>
    </location>
    <ligand>
        <name>meso-2,6-diaminopimelate</name>
        <dbReference type="ChEBI" id="CHEBI:57791"/>
    </ligand>
</feature>
<dbReference type="InterPro" id="IPR018109">
    <property type="entry name" value="Folylpolyglutamate_synth_CS"/>
</dbReference>
<keyword evidence="3 11" id="KW-0436">Ligase</keyword>
<keyword evidence="9 11" id="KW-0131">Cell cycle</keyword>
<dbReference type="NCBIfam" id="NF001124">
    <property type="entry name" value="PRK00139.1-2"/>
    <property type="match status" value="1"/>
</dbReference>
<dbReference type="GO" id="GO:0000287">
    <property type="term" value="F:magnesium ion binding"/>
    <property type="evidence" value="ECO:0007669"/>
    <property type="project" value="UniProtKB-UniRule"/>
</dbReference>
<evidence type="ECO:0000256" key="4">
    <source>
        <dbReference type="ARBA" id="ARBA00022618"/>
    </source>
</evidence>
<evidence type="ECO:0000256" key="9">
    <source>
        <dbReference type="ARBA" id="ARBA00023306"/>
    </source>
</evidence>
<dbReference type="EMBL" id="MTSD02000001">
    <property type="protein sequence ID" value="OOV88931.1"/>
    <property type="molecule type" value="Genomic_DNA"/>
</dbReference>
<name>A0A1T1HGF3_OCELI</name>
<evidence type="ECO:0000256" key="2">
    <source>
        <dbReference type="ARBA" id="ARBA00022490"/>
    </source>
</evidence>
<dbReference type="STRING" id="966.BTA35_0202665"/>
<keyword evidence="7 11" id="KW-0133">Cell shape</keyword>
<evidence type="ECO:0000259" key="15">
    <source>
        <dbReference type="Pfam" id="PF08245"/>
    </source>
</evidence>
<dbReference type="InterPro" id="IPR036615">
    <property type="entry name" value="Mur_ligase_C_dom_sf"/>
</dbReference>
<keyword evidence="11" id="KW-0460">Magnesium</keyword>
<evidence type="ECO:0000259" key="13">
    <source>
        <dbReference type="Pfam" id="PF01225"/>
    </source>
</evidence>
<evidence type="ECO:0000259" key="14">
    <source>
        <dbReference type="Pfam" id="PF02875"/>
    </source>
</evidence>
<keyword evidence="17" id="KW-1185">Reference proteome</keyword>
<dbReference type="InterPro" id="IPR000713">
    <property type="entry name" value="Mur_ligase_N"/>
</dbReference>
<dbReference type="Pfam" id="PF01225">
    <property type="entry name" value="Mur_ligase"/>
    <property type="match status" value="1"/>
</dbReference>
<dbReference type="InterPro" id="IPR013221">
    <property type="entry name" value="Mur_ligase_cen"/>
</dbReference>
<evidence type="ECO:0000256" key="12">
    <source>
        <dbReference type="RuleBase" id="RU004135"/>
    </source>
</evidence>
<comment type="PTM">
    <text evidence="11">Carboxylation is probably crucial for Mg(2+) binding and, consequently, for the gamma-phosphate positioning of ATP.</text>
</comment>
<feature type="binding site" evidence="11">
    <location>
        <position position="185"/>
    </location>
    <ligand>
        <name>UDP-N-acetyl-alpha-D-muramoyl-L-alanyl-D-glutamate</name>
        <dbReference type="ChEBI" id="CHEBI:83900"/>
    </ligand>
</feature>
<evidence type="ECO:0000256" key="11">
    <source>
        <dbReference type="HAMAP-Rule" id="MF_00208"/>
    </source>
</evidence>
<keyword evidence="2 11" id="KW-0963">Cytoplasm</keyword>
<comment type="pathway">
    <text evidence="11 12">Cell wall biogenesis; peptidoglycan biosynthesis.</text>
</comment>
<evidence type="ECO:0000256" key="7">
    <source>
        <dbReference type="ARBA" id="ARBA00022960"/>
    </source>
</evidence>
<evidence type="ECO:0000313" key="17">
    <source>
        <dbReference type="Proteomes" id="UP000190064"/>
    </source>
</evidence>
<comment type="function">
    <text evidence="11">Catalyzes the addition of meso-diaminopimelic acid to the nucleotide precursor UDP-N-acetylmuramoyl-L-alanyl-D-glutamate (UMAG) in the biosynthesis of bacterial cell-wall peptidoglycan.</text>
</comment>
<feature type="short sequence motif" description="Meso-diaminopimelate recognition motif" evidence="11">
    <location>
        <begin position="411"/>
        <end position="414"/>
    </location>
</feature>
<feature type="domain" description="Mur ligase C-terminal" evidence="14">
    <location>
        <begin position="333"/>
        <end position="463"/>
    </location>
</feature>
<dbReference type="UniPathway" id="UPA00219"/>
<dbReference type="NCBIfam" id="NF001126">
    <property type="entry name" value="PRK00139.1-4"/>
    <property type="match status" value="1"/>
</dbReference>
<evidence type="ECO:0000313" key="16">
    <source>
        <dbReference type="EMBL" id="OOV88931.1"/>
    </source>
</evidence>
<feature type="binding site" evidence="11">
    <location>
        <position position="177"/>
    </location>
    <ligand>
        <name>UDP-N-acetyl-alpha-D-muramoyl-L-alanyl-D-glutamate</name>
        <dbReference type="ChEBI" id="CHEBI:83900"/>
    </ligand>
</feature>
<accession>A0A1T1HGF3</accession>
<dbReference type="AlphaFoldDB" id="A0A1T1HGF3"/>
<dbReference type="SUPFAM" id="SSF63418">
    <property type="entry name" value="MurE/MurF N-terminal domain"/>
    <property type="match status" value="1"/>
</dbReference>
<dbReference type="GO" id="GO:0008765">
    <property type="term" value="F:UDP-N-acetylmuramoylalanyl-D-glutamate-2,6-diaminopimelate ligase activity"/>
    <property type="evidence" value="ECO:0007669"/>
    <property type="project" value="UniProtKB-UniRule"/>
</dbReference>
<sequence length="502" mass="54609">MEEVKALFPQLSERKSPEGVLCIDSRCISEGDVFVALNGTRHQGLDFIPEAKTLGASLVLLESDCDDFYLVDRLPVVALKHLRQRLGHWLAQAGELSDNGLHLIGITGTNGKTSVSHYLAGMLEGLQQKAAVIGTVGIGAPGALRTATHTTPDLVQLHKVMSELKQEGYTYQAMEVSSHALDQLRTAGVPFEVAVFTNLSRDHLDYHGTMAAYGAAKSHLFIRYPIHYAVINADDAYSTTLEQSINQSDHHPRVYRYSLNDSKADLYCVSCRAEPSGFALSLAGRWGAFTVQLPLLGRFNVANALAAATTLLALGFTAADVMTQLEDVRPVAGRMQLVLPLQVQHAPQPQVVVDYAHTPDALENALLAVKEHIQGRLWCVFGCGGDRDAGKRPLMAEVASRLADEVVLTSDNPRTEDPVHILSQVKHGLLKPAIFSSTDRAVAIRKAVMSADPEDVILIAGKGHEAYQDIQGVRHHFDDVEQARLALDLRSSENTKANKGLL</sequence>
<feature type="binding site" evidence="11">
    <location>
        <begin position="108"/>
        <end position="114"/>
    </location>
    <ligand>
        <name>ATP</name>
        <dbReference type="ChEBI" id="CHEBI:30616"/>
    </ligand>
</feature>
<dbReference type="PANTHER" id="PTHR23135:SF4">
    <property type="entry name" value="UDP-N-ACETYLMURAMOYL-L-ALANYL-D-GLUTAMATE--2,6-DIAMINOPIMELATE LIGASE MURE HOMOLOG, CHLOROPLASTIC"/>
    <property type="match status" value="1"/>
</dbReference>
<proteinExistence type="inferred from homology"/>
<comment type="subcellular location">
    <subcellularLocation>
        <location evidence="11 12">Cytoplasm</location>
    </subcellularLocation>
</comment>
<comment type="caution">
    <text evidence="16">The sequence shown here is derived from an EMBL/GenBank/DDBJ whole genome shotgun (WGS) entry which is preliminary data.</text>
</comment>
<dbReference type="SUPFAM" id="SSF53623">
    <property type="entry name" value="MurD-like peptide ligases, catalytic domain"/>
    <property type="match status" value="1"/>
</dbReference>
<evidence type="ECO:0000256" key="6">
    <source>
        <dbReference type="ARBA" id="ARBA00022840"/>
    </source>
</evidence>
<feature type="binding site" evidence="11">
    <location>
        <position position="25"/>
    </location>
    <ligand>
        <name>UDP-N-acetyl-alpha-D-muramoyl-L-alanyl-D-glutamate</name>
        <dbReference type="ChEBI" id="CHEBI:83900"/>
    </ligand>
</feature>
<evidence type="ECO:0000256" key="3">
    <source>
        <dbReference type="ARBA" id="ARBA00022598"/>
    </source>
</evidence>
<gene>
    <name evidence="11" type="primary">murE</name>
    <name evidence="16" type="ORF">BTA35_0202665</name>
</gene>